<keyword evidence="4" id="KW-1185">Reference proteome</keyword>
<evidence type="ECO:0000259" key="2">
    <source>
        <dbReference type="Pfam" id="PF08639"/>
    </source>
</evidence>
<evidence type="ECO:0000313" key="4">
    <source>
        <dbReference type="Proteomes" id="UP000886653"/>
    </source>
</evidence>
<evidence type="ECO:0000256" key="1">
    <source>
        <dbReference type="SAM" id="MobiDB-lite"/>
    </source>
</evidence>
<dbReference type="Proteomes" id="UP000886653">
    <property type="component" value="Unassembled WGS sequence"/>
</dbReference>
<protein>
    <recommendedName>
        <fullName evidence="2">DNA replication regulator Sld3 C-terminal domain-containing protein</fullName>
    </recommendedName>
</protein>
<dbReference type="Pfam" id="PF08639">
    <property type="entry name" value="Sld3_STD"/>
    <property type="match status" value="1"/>
</dbReference>
<dbReference type="OrthoDB" id="3003917at2759"/>
<feature type="compositionally biased region" description="Basic and acidic residues" evidence="1">
    <location>
        <begin position="200"/>
        <end position="214"/>
    </location>
</feature>
<accession>A0A9P6NGL3</accession>
<dbReference type="InterPro" id="IPR013948">
    <property type="entry name" value="DNA_replication_reg_Sld3_C"/>
</dbReference>
<name>A0A9P6NGL3_9BASI</name>
<dbReference type="AlphaFoldDB" id="A0A9P6NGL3"/>
<comment type="caution">
    <text evidence="3">The sequence shown here is derived from an EMBL/GenBank/DDBJ whole genome shotgun (WGS) entry which is preliminary data.</text>
</comment>
<reference evidence="3" key="1">
    <citation type="submission" date="2013-11" db="EMBL/GenBank/DDBJ databases">
        <title>Genome sequence of the fusiform rust pathogen reveals effectors for host alternation and coevolution with pine.</title>
        <authorList>
            <consortium name="DOE Joint Genome Institute"/>
            <person name="Smith K."/>
            <person name="Pendleton A."/>
            <person name="Kubisiak T."/>
            <person name="Anderson C."/>
            <person name="Salamov A."/>
            <person name="Aerts A."/>
            <person name="Riley R."/>
            <person name="Clum A."/>
            <person name="Lindquist E."/>
            <person name="Ence D."/>
            <person name="Campbell M."/>
            <person name="Kronenberg Z."/>
            <person name="Feau N."/>
            <person name="Dhillon B."/>
            <person name="Hamelin R."/>
            <person name="Burleigh J."/>
            <person name="Smith J."/>
            <person name="Yandell M."/>
            <person name="Nelson C."/>
            <person name="Grigoriev I."/>
            <person name="Davis J."/>
        </authorList>
    </citation>
    <scope>NUCLEOTIDE SEQUENCE</scope>
    <source>
        <strain evidence="3">G11</strain>
    </source>
</reference>
<organism evidence="3 4">
    <name type="scientific">Cronartium quercuum f. sp. fusiforme G11</name>
    <dbReference type="NCBI Taxonomy" id="708437"/>
    <lineage>
        <taxon>Eukaryota</taxon>
        <taxon>Fungi</taxon>
        <taxon>Dikarya</taxon>
        <taxon>Basidiomycota</taxon>
        <taxon>Pucciniomycotina</taxon>
        <taxon>Pucciniomycetes</taxon>
        <taxon>Pucciniales</taxon>
        <taxon>Coleosporiaceae</taxon>
        <taxon>Cronartium</taxon>
    </lineage>
</organism>
<evidence type="ECO:0000313" key="3">
    <source>
        <dbReference type="EMBL" id="KAG0146561.1"/>
    </source>
</evidence>
<gene>
    <name evidence="3" type="ORF">CROQUDRAFT_133055</name>
</gene>
<sequence>MAELDNLRQQQYSLGPTFLCPFGWPTEPNYPIDLESSIINTDGTGSTQKSEPNLTTSNLNQAWDTIFGNSDSLSDEEQVNRTYLEVLYLPESYSKSNQKSPLILLTERLKSISVDYRPEEKIELLESFLISEQVLAKKWSESVREYVDEIESIDYQEEVEIENEDEMFHAHELEVIRLIIQYHQEPLPNYKTCGSEPEPEPEREREREPERWSDPKSNSKSIMKENFTRTKSIREWIESWGAREAQIQIVFLLEIILLTNTYNDQGNQILTNHQHKILSSPKKNSQKVNKIVKNEEIVSDLENLLECLIDRLAMWQILSEFEISHHQTTNFSDLSFNKIELDDAQRFWIDVVEEFYTEQIPLLNPSFRPKLFPTSIYETTTSSLDPTSFQSTSHSLRTPNLKKLDQQQILRDSKAEIFLNSPNKRSKKNLSSTNDFNKRINSRNLFKRKEVSMTHLPFISRSNNHNRINVIKRKQILPKNCWE</sequence>
<feature type="region of interest" description="Disordered" evidence="1">
    <location>
        <begin position="189"/>
        <end position="224"/>
    </location>
</feature>
<feature type="domain" description="DNA replication regulator Sld3 C-terminal" evidence="2">
    <location>
        <begin position="211"/>
        <end position="475"/>
    </location>
</feature>
<dbReference type="EMBL" id="MU167259">
    <property type="protein sequence ID" value="KAG0146561.1"/>
    <property type="molecule type" value="Genomic_DNA"/>
</dbReference>
<dbReference type="Gene3D" id="1.20.58.2130">
    <property type="match status" value="1"/>
</dbReference>
<proteinExistence type="predicted"/>